<proteinExistence type="predicted"/>
<accession>A0AAD3XXA1</accession>
<organism evidence="1 2">
    <name type="scientific">Nepenthes gracilis</name>
    <name type="common">Slender pitcher plant</name>
    <dbReference type="NCBI Taxonomy" id="150966"/>
    <lineage>
        <taxon>Eukaryota</taxon>
        <taxon>Viridiplantae</taxon>
        <taxon>Streptophyta</taxon>
        <taxon>Embryophyta</taxon>
        <taxon>Tracheophyta</taxon>
        <taxon>Spermatophyta</taxon>
        <taxon>Magnoliopsida</taxon>
        <taxon>eudicotyledons</taxon>
        <taxon>Gunneridae</taxon>
        <taxon>Pentapetalae</taxon>
        <taxon>Caryophyllales</taxon>
        <taxon>Nepenthaceae</taxon>
        <taxon>Nepenthes</taxon>
    </lineage>
</organism>
<dbReference type="EMBL" id="BSYO01000021">
    <property type="protein sequence ID" value="GMH19844.1"/>
    <property type="molecule type" value="Genomic_DNA"/>
</dbReference>
<evidence type="ECO:0000313" key="2">
    <source>
        <dbReference type="Proteomes" id="UP001279734"/>
    </source>
</evidence>
<evidence type="ECO:0000313" key="1">
    <source>
        <dbReference type="EMBL" id="GMH19844.1"/>
    </source>
</evidence>
<dbReference type="Proteomes" id="UP001279734">
    <property type="component" value="Unassembled WGS sequence"/>
</dbReference>
<dbReference type="AlphaFoldDB" id="A0AAD3XXA1"/>
<name>A0AAD3XXA1_NEPGR</name>
<comment type="caution">
    <text evidence="1">The sequence shown here is derived from an EMBL/GenBank/DDBJ whole genome shotgun (WGS) entry which is preliminary data.</text>
</comment>
<gene>
    <name evidence="1" type="ORF">Nepgr_021685</name>
</gene>
<protein>
    <submittedName>
        <fullName evidence="1">Uncharacterized protein</fullName>
    </submittedName>
</protein>
<keyword evidence="2" id="KW-1185">Reference proteome</keyword>
<reference evidence="1" key="1">
    <citation type="submission" date="2023-05" db="EMBL/GenBank/DDBJ databases">
        <title>Nepenthes gracilis genome sequencing.</title>
        <authorList>
            <person name="Fukushima K."/>
        </authorList>
    </citation>
    <scope>NUCLEOTIDE SEQUENCE</scope>
    <source>
        <strain evidence="1">SING2019-196</strain>
    </source>
</reference>
<sequence length="134" mass="13834">MQLLIVSLGVVWENPSDADVSTVRASVGSCYRLLMLLLEVDGLLLAAGAVNVEACSFFSCCIPGLFCCPDSVVESSAPVTLPSCWLVSQCCCQCCGTWLVSSWTSSVGCVVGAAVAAEVVALVSPIDGFRSGFG</sequence>